<dbReference type="CDD" id="cd20736">
    <property type="entry name" value="PoNe_Nuclease"/>
    <property type="match status" value="1"/>
</dbReference>
<sequence length="117" mass="13242">MDRRKLAGRSGEAEAAKYLRSRGYELLGMNYACRGGEIDIIAARDGFVAFVEVKLRADASFAEAREFVTPAKQRRIKTAALTWLSTRECALQPRFDVIEIYTRGGELRLNHLENAFE</sequence>
<reference evidence="3" key="2">
    <citation type="journal article" date="2021" name="PeerJ">
        <title>Extensive microbial diversity within the chicken gut microbiome revealed by metagenomics and culture.</title>
        <authorList>
            <person name="Gilroy R."/>
            <person name="Ravi A."/>
            <person name="Getino M."/>
            <person name="Pursley I."/>
            <person name="Horton D.L."/>
            <person name="Alikhan N.F."/>
            <person name="Baker D."/>
            <person name="Gharbi K."/>
            <person name="Hall N."/>
            <person name="Watson M."/>
            <person name="Adriaenssens E.M."/>
            <person name="Foster-Nyarko E."/>
            <person name="Jarju S."/>
            <person name="Secka A."/>
            <person name="Antonio M."/>
            <person name="Oren A."/>
            <person name="Chaudhuri R.R."/>
            <person name="La Ragione R."/>
            <person name="Hildebrand F."/>
            <person name="Pallen M.J."/>
        </authorList>
    </citation>
    <scope>NUCLEOTIDE SEQUENCE</scope>
    <source>
        <strain evidence="3">ChiBcolR7-354</strain>
    </source>
</reference>
<dbReference type="HAMAP" id="MF_00048">
    <property type="entry name" value="UPF0102"/>
    <property type="match status" value="1"/>
</dbReference>
<name>A0A9D0ZFA9_9FIRM</name>
<comment type="caution">
    <text evidence="3">The sequence shown here is derived from an EMBL/GenBank/DDBJ whole genome shotgun (WGS) entry which is preliminary data.</text>
</comment>
<evidence type="ECO:0000256" key="2">
    <source>
        <dbReference type="HAMAP-Rule" id="MF_00048"/>
    </source>
</evidence>
<protein>
    <recommendedName>
        <fullName evidence="2">UPF0102 protein IAB77_09725</fullName>
    </recommendedName>
</protein>
<dbReference type="PANTHER" id="PTHR34039:SF1">
    <property type="entry name" value="UPF0102 PROTEIN YRAN"/>
    <property type="match status" value="1"/>
</dbReference>
<accession>A0A9D0ZFA9</accession>
<dbReference type="Gene3D" id="3.40.1350.10">
    <property type="match status" value="1"/>
</dbReference>
<organism evidence="3 4">
    <name type="scientific">Candidatus Scatomorpha intestinavium</name>
    <dbReference type="NCBI Taxonomy" id="2840922"/>
    <lineage>
        <taxon>Bacteria</taxon>
        <taxon>Bacillati</taxon>
        <taxon>Bacillota</taxon>
        <taxon>Clostridia</taxon>
        <taxon>Eubacteriales</taxon>
        <taxon>Candidatus Scatomorpha</taxon>
    </lineage>
</organism>
<evidence type="ECO:0000313" key="3">
    <source>
        <dbReference type="EMBL" id="HIQ79518.1"/>
    </source>
</evidence>
<dbReference type="Proteomes" id="UP000824262">
    <property type="component" value="Unassembled WGS sequence"/>
</dbReference>
<dbReference type="InterPro" id="IPR011856">
    <property type="entry name" value="tRNA_endonuc-like_dom_sf"/>
</dbReference>
<comment type="similarity">
    <text evidence="1 2">Belongs to the UPF0102 family.</text>
</comment>
<dbReference type="NCBIfam" id="NF009150">
    <property type="entry name" value="PRK12497.1-3"/>
    <property type="match status" value="1"/>
</dbReference>
<dbReference type="Pfam" id="PF02021">
    <property type="entry name" value="UPF0102"/>
    <property type="match status" value="1"/>
</dbReference>
<dbReference type="InterPro" id="IPR011335">
    <property type="entry name" value="Restrct_endonuc-II-like"/>
</dbReference>
<dbReference type="AlphaFoldDB" id="A0A9D0ZFA9"/>
<proteinExistence type="inferred from homology"/>
<evidence type="ECO:0000256" key="1">
    <source>
        <dbReference type="ARBA" id="ARBA00006738"/>
    </source>
</evidence>
<dbReference type="GO" id="GO:0003676">
    <property type="term" value="F:nucleic acid binding"/>
    <property type="evidence" value="ECO:0007669"/>
    <property type="project" value="InterPro"/>
</dbReference>
<dbReference type="EMBL" id="DVGA01000113">
    <property type="protein sequence ID" value="HIQ79518.1"/>
    <property type="molecule type" value="Genomic_DNA"/>
</dbReference>
<dbReference type="SUPFAM" id="SSF52980">
    <property type="entry name" value="Restriction endonuclease-like"/>
    <property type="match status" value="1"/>
</dbReference>
<dbReference type="InterPro" id="IPR003509">
    <property type="entry name" value="UPF0102_YraN-like"/>
</dbReference>
<dbReference type="PANTHER" id="PTHR34039">
    <property type="entry name" value="UPF0102 PROTEIN YRAN"/>
    <property type="match status" value="1"/>
</dbReference>
<gene>
    <name evidence="3" type="ORF">IAB77_09725</name>
</gene>
<reference evidence="3" key="1">
    <citation type="submission" date="2020-10" db="EMBL/GenBank/DDBJ databases">
        <authorList>
            <person name="Gilroy R."/>
        </authorList>
    </citation>
    <scope>NUCLEOTIDE SEQUENCE</scope>
    <source>
        <strain evidence="3">ChiBcolR7-354</strain>
    </source>
</reference>
<evidence type="ECO:0000313" key="4">
    <source>
        <dbReference type="Proteomes" id="UP000824262"/>
    </source>
</evidence>